<dbReference type="NCBIfam" id="TIGR01730">
    <property type="entry name" value="RND_mfp"/>
    <property type="match status" value="1"/>
</dbReference>
<dbReference type="GO" id="GO:0060003">
    <property type="term" value="P:copper ion export"/>
    <property type="evidence" value="ECO:0007669"/>
    <property type="project" value="TreeGrafter"/>
</dbReference>
<evidence type="ECO:0000259" key="5">
    <source>
        <dbReference type="Pfam" id="PF25973"/>
    </source>
</evidence>
<evidence type="ECO:0000256" key="3">
    <source>
        <dbReference type="SAM" id="Phobius"/>
    </source>
</evidence>
<evidence type="ECO:0000259" key="4">
    <source>
        <dbReference type="Pfam" id="PF25954"/>
    </source>
</evidence>
<name>A0A517PQH3_9PLAN</name>
<dbReference type="Proteomes" id="UP000320421">
    <property type="component" value="Chromosome"/>
</dbReference>
<dbReference type="Gene3D" id="2.40.30.170">
    <property type="match status" value="1"/>
</dbReference>
<dbReference type="GO" id="GO:0022857">
    <property type="term" value="F:transmembrane transporter activity"/>
    <property type="evidence" value="ECO:0007669"/>
    <property type="project" value="InterPro"/>
</dbReference>
<comment type="similarity">
    <text evidence="1">Belongs to the membrane fusion protein (MFP) (TC 8.A.1) family.</text>
</comment>
<accession>A0A517PQH3</accession>
<dbReference type="Gene3D" id="2.40.50.100">
    <property type="match status" value="1"/>
</dbReference>
<feature type="transmembrane region" description="Helical" evidence="3">
    <location>
        <begin position="5"/>
        <end position="22"/>
    </location>
</feature>
<dbReference type="GO" id="GO:0030313">
    <property type="term" value="C:cell envelope"/>
    <property type="evidence" value="ECO:0007669"/>
    <property type="project" value="TreeGrafter"/>
</dbReference>
<protein>
    <submittedName>
        <fullName evidence="7">Solvent efflux pump periplasmic linker SrpA</fullName>
    </submittedName>
</protein>
<feature type="domain" description="CusB-like beta-barrel" evidence="4">
    <location>
        <begin position="331"/>
        <end position="407"/>
    </location>
</feature>
<keyword evidence="2" id="KW-0813">Transport</keyword>
<dbReference type="AlphaFoldDB" id="A0A517PQH3"/>
<dbReference type="InterPro" id="IPR058792">
    <property type="entry name" value="Beta-barrel_RND_2"/>
</dbReference>
<dbReference type="OrthoDB" id="9806939at2"/>
<dbReference type="InterPro" id="IPR058649">
    <property type="entry name" value="CzcB_C"/>
</dbReference>
<feature type="domain" description="CzcB-like C-terminal circularly permuted SH3-like" evidence="6">
    <location>
        <begin position="416"/>
        <end position="477"/>
    </location>
</feature>
<dbReference type="RefSeq" id="WP_145186216.1">
    <property type="nucleotide sequence ID" value="NZ_CP036266.1"/>
</dbReference>
<evidence type="ECO:0000256" key="1">
    <source>
        <dbReference type="ARBA" id="ARBA00009477"/>
    </source>
</evidence>
<evidence type="ECO:0000256" key="2">
    <source>
        <dbReference type="ARBA" id="ARBA00022448"/>
    </source>
</evidence>
<dbReference type="Pfam" id="PF25975">
    <property type="entry name" value="CzcB_C"/>
    <property type="match status" value="1"/>
</dbReference>
<evidence type="ECO:0000313" key="7">
    <source>
        <dbReference type="EMBL" id="QDT21620.1"/>
    </source>
</evidence>
<keyword evidence="3" id="KW-0472">Membrane</keyword>
<dbReference type="GO" id="GO:0015679">
    <property type="term" value="P:plasma membrane copper ion transport"/>
    <property type="evidence" value="ECO:0007669"/>
    <property type="project" value="TreeGrafter"/>
</dbReference>
<dbReference type="FunFam" id="2.40.30.170:FF:000010">
    <property type="entry name" value="Efflux RND transporter periplasmic adaptor subunit"/>
    <property type="match status" value="1"/>
</dbReference>
<dbReference type="PANTHER" id="PTHR30097:SF4">
    <property type="entry name" value="SLR6042 PROTEIN"/>
    <property type="match status" value="1"/>
</dbReference>
<proteinExistence type="inferred from homology"/>
<dbReference type="GO" id="GO:0016020">
    <property type="term" value="C:membrane"/>
    <property type="evidence" value="ECO:0007669"/>
    <property type="project" value="InterPro"/>
</dbReference>
<dbReference type="EMBL" id="CP036266">
    <property type="protein sequence ID" value="QDT21620.1"/>
    <property type="molecule type" value="Genomic_DNA"/>
</dbReference>
<dbReference type="SUPFAM" id="SSF111369">
    <property type="entry name" value="HlyD-like secretion proteins"/>
    <property type="match status" value="1"/>
</dbReference>
<evidence type="ECO:0000313" key="8">
    <source>
        <dbReference type="Proteomes" id="UP000320421"/>
    </source>
</evidence>
<feature type="domain" description="CzcB-like barrel-sandwich hybrid" evidence="5">
    <location>
        <begin position="93"/>
        <end position="327"/>
    </location>
</feature>
<dbReference type="PANTHER" id="PTHR30097">
    <property type="entry name" value="CATION EFFLUX SYSTEM PROTEIN CUSB"/>
    <property type="match status" value="1"/>
</dbReference>
<gene>
    <name evidence="7" type="primary">srpA</name>
    <name evidence="7" type="ORF">HG66A1_34230</name>
</gene>
<keyword evidence="3" id="KW-0812">Transmembrane</keyword>
<dbReference type="InterPro" id="IPR058647">
    <property type="entry name" value="BSH_CzcB-like"/>
</dbReference>
<sequence>MKSRVITIMVILILFAGIGIYWKQNQSNTVAETTAPDIGSAVETANEEAPSEVALSEEKMKNIQLTVAPVKRQPLSQIRMVPGRLQYDDRKHVSVKAPADGVLVEVRVKTGDKVKEGQVLAVLNSPEIGTARADLLQRTAEYELAQKQFGWKNEIQSNVQKLVDALLSKQPMPEIEKEFANEKLGDYRSQLLPAYSRYLLAEMINSKSAPLAKSGAISLQSLKRRETEMQDARADLKSLCEQSIYDVKLERDREQARVNDAEHRMTISRQNLEALMGSSVNLGSKELKAAEKLSRLEVIAPFSGTIEDRTFSKSERVNRSDALFTLAQTDTLWVAADIRESDWAAISLTGSQELQVKVNSYPDETFPARLYYLGRSVSPVTNSVPLIAEIKNPDGKLRPGMFVHVLIPGKQKSDVITVPARAVLDDAQQEFVFVKTSDRSFRRVDIQSGLKTEDWVEVQNGLTEGEQVVDEGAFTLKSELLLEREE</sequence>
<dbReference type="InterPro" id="IPR011053">
    <property type="entry name" value="Single_hybrid_motif"/>
</dbReference>
<dbReference type="Pfam" id="PF25973">
    <property type="entry name" value="BSH_CzcB"/>
    <property type="match status" value="1"/>
</dbReference>
<keyword evidence="8" id="KW-1185">Reference proteome</keyword>
<keyword evidence="3" id="KW-1133">Transmembrane helix</keyword>
<evidence type="ECO:0000259" key="6">
    <source>
        <dbReference type="Pfam" id="PF25975"/>
    </source>
</evidence>
<dbReference type="Pfam" id="PF25954">
    <property type="entry name" value="Beta-barrel_RND_2"/>
    <property type="match status" value="1"/>
</dbReference>
<dbReference type="InterPro" id="IPR051909">
    <property type="entry name" value="MFP_Cation_Efflux"/>
</dbReference>
<dbReference type="Gene3D" id="2.40.420.20">
    <property type="match status" value="1"/>
</dbReference>
<dbReference type="InterPro" id="IPR006143">
    <property type="entry name" value="RND_pump_MFP"/>
</dbReference>
<dbReference type="SUPFAM" id="SSF51230">
    <property type="entry name" value="Single hybrid motif"/>
    <property type="match status" value="1"/>
</dbReference>
<reference evidence="7 8" key="1">
    <citation type="submission" date="2019-02" db="EMBL/GenBank/DDBJ databases">
        <title>Deep-cultivation of Planctomycetes and their phenomic and genomic characterization uncovers novel biology.</title>
        <authorList>
            <person name="Wiegand S."/>
            <person name="Jogler M."/>
            <person name="Boedeker C."/>
            <person name="Pinto D."/>
            <person name="Vollmers J."/>
            <person name="Rivas-Marin E."/>
            <person name="Kohn T."/>
            <person name="Peeters S.H."/>
            <person name="Heuer A."/>
            <person name="Rast P."/>
            <person name="Oberbeckmann S."/>
            <person name="Bunk B."/>
            <person name="Jeske O."/>
            <person name="Meyerdierks A."/>
            <person name="Storesund J.E."/>
            <person name="Kallscheuer N."/>
            <person name="Luecker S."/>
            <person name="Lage O.M."/>
            <person name="Pohl T."/>
            <person name="Merkel B.J."/>
            <person name="Hornburger P."/>
            <person name="Mueller R.-W."/>
            <person name="Bruemmer F."/>
            <person name="Labrenz M."/>
            <person name="Spormann A.M."/>
            <person name="Op den Camp H."/>
            <person name="Overmann J."/>
            <person name="Amann R."/>
            <person name="Jetten M.S.M."/>
            <person name="Mascher T."/>
            <person name="Medema M.H."/>
            <person name="Devos D.P."/>
            <person name="Kaster A.-K."/>
            <person name="Ovreas L."/>
            <person name="Rohde M."/>
            <person name="Galperin M.Y."/>
            <person name="Jogler C."/>
        </authorList>
    </citation>
    <scope>NUCLEOTIDE SEQUENCE [LARGE SCALE GENOMIC DNA]</scope>
    <source>
        <strain evidence="7 8">HG66A1</strain>
    </source>
</reference>
<organism evidence="7 8">
    <name type="scientific">Gimesia chilikensis</name>
    <dbReference type="NCBI Taxonomy" id="2605989"/>
    <lineage>
        <taxon>Bacteria</taxon>
        <taxon>Pseudomonadati</taxon>
        <taxon>Planctomycetota</taxon>
        <taxon>Planctomycetia</taxon>
        <taxon>Planctomycetales</taxon>
        <taxon>Planctomycetaceae</taxon>
        <taxon>Gimesia</taxon>
    </lineage>
</organism>